<evidence type="ECO:0000313" key="1">
    <source>
        <dbReference type="EMBL" id="KAK3269866.1"/>
    </source>
</evidence>
<proteinExistence type="predicted"/>
<reference evidence="1 2" key="1">
    <citation type="journal article" date="2015" name="Genome Biol. Evol.">
        <title>Comparative Genomics of a Bacterivorous Green Alga Reveals Evolutionary Causalities and Consequences of Phago-Mixotrophic Mode of Nutrition.</title>
        <authorList>
            <person name="Burns J.A."/>
            <person name="Paasch A."/>
            <person name="Narechania A."/>
            <person name="Kim E."/>
        </authorList>
    </citation>
    <scope>NUCLEOTIDE SEQUENCE [LARGE SCALE GENOMIC DNA]</scope>
    <source>
        <strain evidence="1 2">PLY_AMNH</strain>
    </source>
</reference>
<gene>
    <name evidence="1" type="ORF">CYMTET_21707</name>
</gene>
<comment type="caution">
    <text evidence="1">The sequence shown here is derived from an EMBL/GenBank/DDBJ whole genome shotgun (WGS) entry which is preliminary data.</text>
</comment>
<evidence type="ECO:0008006" key="3">
    <source>
        <dbReference type="Google" id="ProtNLM"/>
    </source>
</evidence>
<dbReference type="EMBL" id="LGRX02010705">
    <property type="protein sequence ID" value="KAK3269866.1"/>
    <property type="molecule type" value="Genomic_DNA"/>
</dbReference>
<dbReference type="Proteomes" id="UP001190700">
    <property type="component" value="Unassembled WGS sequence"/>
</dbReference>
<protein>
    <recommendedName>
        <fullName evidence="3">BLOC-1-related complex subunit 5</fullName>
    </recommendedName>
</protein>
<sequence>MGNTESSRRDSGGEFVTVRDGVVIKELEEDQLMLQHLNELHSTLPLLKMPGESSWREMLPEADGLVEHGVGAINTGGMASMLDSYQEWSTSRLIQVNDQQRAVIAKVNQAEVTTADVMTRLSRCYHTLERSNQQLDQVRNLGEELARMQQQINATVLLYESLVDGLDIDAEAEGIENPITSRVKVVDVVNK</sequence>
<dbReference type="AlphaFoldDB" id="A0AAE0L2M3"/>
<organism evidence="1 2">
    <name type="scientific">Cymbomonas tetramitiformis</name>
    <dbReference type="NCBI Taxonomy" id="36881"/>
    <lineage>
        <taxon>Eukaryota</taxon>
        <taxon>Viridiplantae</taxon>
        <taxon>Chlorophyta</taxon>
        <taxon>Pyramimonadophyceae</taxon>
        <taxon>Pyramimonadales</taxon>
        <taxon>Pyramimonadaceae</taxon>
        <taxon>Cymbomonas</taxon>
    </lineage>
</organism>
<evidence type="ECO:0000313" key="2">
    <source>
        <dbReference type="Proteomes" id="UP001190700"/>
    </source>
</evidence>
<keyword evidence="2" id="KW-1185">Reference proteome</keyword>
<name>A0AAE0L2M3_9CHLO</name>
<accession>A0AAE0L2M3</accession>